<dbReference type="KEGG" id="tve:TRV_02624"/>
<dbReference type="HOGENOM" id="CLU_291738_0_0_1"/>
<feature type="compositionally biased region" description="Low complexity" evidence="2">
    <location>
        <begin position="633"/>
        <end position="648"/>
    </location>
</feature>
<feature type="region of interest" description="Disordered" evidence="2">
    <location>
        <begin position="395"/>
        <end position="418"/>
    </location>
</feature>
<sequence>MAGGQQEDELESFRRQWLEEVRTRHPPPPAQSQQQPASEARPAERRKSLQPRPQASIQLPQDLADEADEDGYTKIDTSELDGEFKSLELGSQKTEEKAPQSALEHFERAIEKEDQGRLGDSLSLYRKAYRLDAKVDQAYREKHHANAKPYMPPAAPASGSTQPSAGEKVDIASFASLPILPADPIIENTPPPPCPIARLPSEVLIEILKHVALLDPALFFRLSLVCKRLAYHFMHEQHIWRRLCQGTEFGLASMHYSFACQINGSPIDKGYVLGSDSDSESDSQIVHSHPFTAQITATIPKPLTSWSHVFQAFPRLRFTGIYLSTVNYMRPGANSAMQSVSWNSPIHIVTYYRYLRFYPDGTVLSLLSTTEPVEVVHHLSRENIDLLAASSAGRKHTRHISDTPAPAPQAISTASPMPPTAAAALKHTLRGRWRLAPPTLSHTGPAPTNPDSTSGQPSNRQHTSAEPPSASTSDPRDLFIETEGVDPKYTYSMHLSFRSAGSHKSKNTKLAWKGFWSYNRLTDDWAEFTLRNDRAFVFRRVRGWGLPIVHHLFDVMVGDTVPNPEVPVENGVVDKPSADPPAIEEPLAQEPPAPEPTIVQDTTELTARKLNTQVEETKIEVSPKAEPTTNKLASESTSTESTATEQTSNELVTAKSSTPDTTATESTSKDFTSEASKPKEPFTLPLLRGKITLEDALVQEEDMLIRLSLVDKRFDFFLWIVQHKKEIQELVSFQLGLSSPEQCRVGEVREWLHGSFNVCVPIYVNKGVTPTEKRLLIRFPLPYKIGETNYPGNADEKLRCEVATYVWMQENCPDVPIPKLWGFGFVDGQTPNSMNDEEDGRSQMANLAMMRTVLSDYTSRDVRHGPFFFQLTDLHQSNIFVDEDWHIRYMIDLEWACSLPVEHLFPPWWMSGRFVDGLTDEHLEVFTNTYKEFADIFEEEERLLAPSPINGIELYRTSIMRRGLSKGTFWYLSSLDSPKGLYNLFHQHIQPRYAQDHRKGSEYPKITYKYWAADADEVLSTKMKDKEVYDEKLRELFRKSANEESS</sequence>
<feature type="region of interest" description="Disordered" evidence="2">
    <location>
        <begin position="575"/>
        <end position="597"/>
    </location>
</feature>
<dbReference type="InterPro" id="IPR001810">
    <property type="entry name" value="F-box_dom"/>
</dbReference>
<accession>D4D6A1</accession>
<name>D4D6A1_TRIVH</name>
<feature type="region of interest" description="Disordered" evidence="2">
    <location>
        <begin position="1"/>
        <end position="102"/>
    </location>
</feature>
<feature type="compositionally biased region" description="Basic and acidic residues" evidence="2">
    <location>
        <begin position="93"/>
        <end position="102"/>
    </location>
</feature>
<feature type="region of interest" description="Disordered" evidence="2">
    <location>
        <begin position="143"/>
        <end position="165"/>
    </location>
</feature>
<dbReference type="InterPro" id="IPR045464">
    <property type="entry name" value="Hrt3/FBXO9_C"/>
</dbReference>
<dbReference type="OrthoDB" id="2117972at2759"/>
<dbReference type="GO" id="GO:0019005">
    <property type="term" value="C:SCF ubiquitin ligase complex"/>
    <property type="evidence" value="ECO:0007669"/>
    <property type="project" value="TreeGrafter"/>
</dbReference>
<protein>
    <recommendedName>
        <fullName evidence="3">F-box domain-containing protein</fullName>
    </recommendedName>
</protein>
<feature type="compositionally biased region" description="Basic and acidic residues" evidence="2">
    <location>
        <begin position="11"/>
        <end position="23"/>
    </location>
</feature>
<dbReference type="PANTHER" id="PTHR12874">
    <property type="entry name" value="F-BOX ONLY PROTEIN 48-RELATED"/>
    <property type="match status" value="1"/>
</dbReference>
<feature type="compositionally biased region" description="Basic and acidic residues" evidence="2">
    <location>
        <begin position="667"/>
        <end position="679"/>
    </location>
</feature>
<gene>
    <name evidence="4" type="ORF">TRV_02624</name>
</gene>
<keyword evidence="5" id="KW-1185">Reference proteome</keyword>
<feature type="compositionally biased region" description="Low complexity" evidence="2">
    <location>
        <begin position="31"/>
        <end position="40"/>
    </location>
</feature>
<evidence type="ECO:0000256" key="2">
    <source>
        <dbReference type="SAM" id="MobiDB-lite"/>
    </source>
</evidence>
<evidence type="ECO:0000256" key="1">
    <source>
        <dbReference type="ARBA" id="ARBA00022786"/>
    </source>
</evidence>
<dbReference type="PROSITE" id="PS50181">
    <property type="entry name" value="FBOX"/>
    <property type="match status" value="1"/>
</dbReference>
<feature type="compositionally biased region" description="Polar residues" evidence="2">
    <location>
        <begin position="449"/>
        <end position="473"/>
    </location>
</feature>
<evidence type="ECO:0000259" key="3">
    <source>
        <dbReference type="PROSITE" id="PS50181"/>
    </source>
</evidence>
<feature type="region of interest" description="Disordered" evidence="2">
    <location>
        <begin position="436"/>
        <end position="477"/>
    </location>
</feature>
<feature type="compositionally biased region" description="Acidic residues" evidence="2">
    <location>
        <begin position="1"/>
        <end position="10"/>
    </location>
</feature>
<dbReference type="Gene3D" id="1.20.1280.50">
    <property type="match status" value="1"/>
</dbReference>
<dbReference type="EMBL" id="ACYE01000135">
    <property type="protein sequence ID" value="EFE42617.1"/>
    <property type="molecule type" value="Genomic_DNA"/>
</dbReference>
<dbReference type="GO" id="GO:0031146">
    <property type="term" value="P:SCF-dependent proteasomal ubiquitin-dependent protein catabolic process"/>
    <property type="evidence" value="ECO:0007669"/>
    <property type="project" value="TreeGrafter"/>
</dbReference>
<proteinExistence type="predicted"/>
<dbReference type="RefSeq" id="XP_003023235.1">
    <property type="nucleotide sequence ID" value="XM_003023189.1"/>
</dbReference>
<feature type="region of interest" description="Disordered" evidence="2">
    <location>
        <begin position="613"/>
        <end position="679"/>
    </location>
</feature>
<dbReference type="Proteomes" id="UP000008383">
    <property type="component" value="Unassembled WGS sequence"/>
</dbReference>
<organism evidence="4 5">
    <name type="scientific">Trichophyton verrucosum (strain HKI 0517)</name>
    <dbReference type="NCBI Taxonomy" id="663202"/>
    <lineage>
        <taxon>Eukaryota</taxon>
        <taxon>Fungi</taxon>
        <taxon>Dikarya</taxon>
        <taxon>Ascomycota</taxon>
        <taxon>Pezizomycotina</taxon>
        <taxon>Eurotiomycetes</taxon>
        <taxon>Eurotiomycetidae</taxon>
        <taxon>Onygenales</taxon>
        <taxon>Arthrodermataceae</taxon>
        <taxon>Trichophyton</taxon>
    </lineage>
</organism>
<evidence type="ECO:0000313" key="4">
    <source>
        <dbReference type="EMBL" id="EFE42617.1"/>
    </source>
</evidence>
<evidence type="ECO:0000313" key="5">
    <source>
        <dbReference type="Proteomes" id="UP000008383"/>
    </source>
</evidence>
<dbReference type="GeneID" id="9583259"/>
<dbReference type="InterPro" id="IPR036047">
    <property type="entry name" value="F-box-like_dom_sf"/>
</dbReference>
<feature type="compositionally biased region" description="Basic and acidic residues" evidence="2">
    <location>
        <begin position="71"/>
        <end position="86"/>
    </location>
</feature>
<keyword evidence="1" id="KW-0833">Ubl conjugation pathway</keyword>
<dbReference type="SUPFAM" id="SSF81383">
    <property type="entry name" value="F-box domain"/>
    <property type="match status" value="1"/>
</dbReference>
<dbReference type="PANTHER" id="PTHR12874:SF9">
    <property type="entry name" value="F-BOX ONLY PROTEIN 48"/>
    <property type="match status" value="1"/>
</dbReference>
<reference evidence="5" key="1">
    <citation type="journal article" date="2011" name="Genome Biol.">
        <title>Comparative and functional genomics provide insights into the pathogenicity of dermatophytic fungi.</title>
        <authorList>
            <person name="Burmester A."/>
            <person name="Shelest E."/>
            <person name="Gloeckner G."/>
            <person name="Heddergott C."/>
            <person name="Schindler S."/>
            <person name="Staib P."/>
            <person name="Heidel A."/>
            <person name="Felder M."/>
            <person name="Petzold A."/>
            <person name="Szafranski K."/>
            <person name="Feuermann M."/>
            <person name="Pedruzzi I."/>
            <person name="Priebe S."/>
            <person name="Groth M."/>
            <person name="Winkler R."/>
            <person name="Li W."/>
            <person name="Kniemeyer O."/>
            <person name="Schroeckh V."/>
            <person name="Hertweck C."/>
            <person name="Hube B."/>
            <person name="White T.C."/>
            <person name="Platzer M."/>
            <person name="Guthke R."/>
            <person name="Heitman J."/>
            <person name="Woestemeyer J."/>
            <person name="Zipfel P.F."/>
            <person name="Monod M."/>
            <person name="Brakhage A.A."/>
        </authorList>
    </citation>
    <scope>NUCLEOTIDE SEQUENCE [LARGE SCALE GENOMIC DNA]</scope>
    <source>
        <strain evidence="5">HKI 0517</strain>
    </source>
</reference>
<dbReference type="GO" id="GO:0005737">
    <property type="term" value="C:cytoplasm"/>
    <property type="evidence" value="ECO:0007669"/>
    <property type="project" value="TreeGrafter"/>
</dbReference>
<comment type="caution">
    <text evidence="4">The sequence shown here is derived from an EMBL/GenBank/DDBJ whole genome shotgun (WGS) entry which is preliminary data.</text>
</comment>
<dbReference type="Pfam" id="PF19270">
    <property type="entry name" value="FBO_C"/>
    <property type="match status" value="1"/>
</dbReference>
<dbReference type="InterPro" id="IPR011009">
    <property type="entry name" value="Kinase-like_dom_sf"/>
</dbReference>
<dbReference type="SUPFAM" id="SSF56112">
    <property type="entry name" value="Protein kinase-like (PK-like)"/>
    <property type="match status" value="1"/>
</dbReference>
<dbReference type="Pfam" id="PF12937">
    <property type="entry name" value="F-box-like"/>
    <property type="match status" value="1"/>
</dbReference>
<dbReference type="FunFam" id="1.20.1280.50:FF:000052">
    <property type="entry name" value="F-box protein (Pof7), putative"/>
    <property type="match status" value="1"/>
</dbReference>
<feature type="domain" description="F-box" evidence="3">
    <location>
        <begin position="193"/>
        <end position="243"/>
    </location>
</feature>
<dbReference type="AlphaFoldDB" id="D4D6A1"/>
<feature type="compositionally biased region" description="Polar residues" evidence="2">
    <location>
        <begin position="649"/>
        <end position="666"/>
    </location>
</feature>